<feature type="domain" description="Reverse transcriptase zinc-binding" evidence="1">
    <location>
        <begin position="111"/>
        <end position="192"/>
    </location>
</feature>
<protein>
    <recommendedName>
        <fullName evidence="1">Reverse transcriptase zinc-binding domain-containing protein</fullName>
    </recommendedName>
</protein>
<accession>A0A5N6P083</accession>
<keyword evidence="3" id="KW-1185">Reference proteome</keyword>
<evidence type="ECO:0000313" key="2">
    <source>
        <dbReference type="EMBL" id="KAD5508788.1"/>
    </source>
</evidence>
<dbReference type="InterPro" id="IPR026960">
    <property type="entry name" value="RVT-Znf"/>
</dbReference>
<dbReference type="AlphaFoldDB" id="A0A5N6P083"/>
<dbReference type="Pfam" id="PF13966">
    <property type="entry name" value="zf-RVT"/>
    <property type="match status" value="1"/>
</dbReference>
<evidence type="ECO:0000259" key="1">
    <source>
        <dbReference type="Pfam" id="PF13966"/>
    </source>
</evidence>
<reference evidence="2 3" key="1">
    <citation type="submission" date="2019-05" db="EMBL/GenBank/DDBJ databases">
        <title>Mikania micrantha, genome provides insights into the molecular mechanism of rapid growth.</title>
        <authorList>
            <person name="Liu B."/>
        </authorList>
    </citation>
    <scope>NUCLEOTIDE SEQUENCE [LARGE SCALE GENOMIC DNA]</scope>
    <source>
        <strain evidence="2">NLD-2019</strain>
        <tissue evidence="2">Leaf</tissue>
    </source>
</reference>
<gene>
    <name evidence="2" type="ORF">E3N88_16491</name>
</gene>
<sequence>MKNMYPNSVQVLCQQRFFQMKNKKMKSMRESEVAFNIYEAVRVRVKVGDFEKTIVRQLVTSNWHWKSSPSSDRERDQLNALSNILSRVQVNEEKDKWWWGECNDPSPFLVANARKLIEVKMFDIDQFKFLWNRWAPLKINAFVWRASLNRTPTRDALRHMGIMVDPNCPFCSSFTESAGHILIWCGTTVELWNKVMTWCKNSNFNFSSIHDLVLSPEKWAGDKCYKKIMGVVILSAI</sequence>
<organism evidence="2 3">
    <name type="scientific">Mikania micrantha</name>
    <name type="common">bitter vine</name>
    <dbReference type="NCBI Taxonomy" id="192012"/>
    <lineage>
        <taxon>Eukaryota</taxon>
        <taxon>Viridiplantae</taxon>
        <taxon>Streptophyta</taxon>
        <taxon>Embryophyta</taxon>
        <taxon>Tracheophyta</taxon>
        <taxon>Spermatophyta</taxon>
        <taxon>Magnoliopsida</taxon>
        <taxon>eudicotyledons</taxon>
        <taxon>Gunneridae</taxon>
        <taxon>Pentapetalae</taxon>
        <taxon>asterids</taxon>
        <taxon>campanulids</taxon>
        <taxon>Asterales</taxon>
        <taxon>Asteraceae</taxon>
        <taxon>Asteroideae</taxon>
        <taxon>Heliantheae alliance</taxon>
        <taxon>Eupatorieae</taxon>
        <taxon>Mikania</taxon>
    </lineage>
</organism>
<evidence type="ECO:0000313" key="3">
    <source>
        <dbReference type="Proteomes" id="UP000326396"/>
    </source>
</evidence>
<proteinExistence type="predicted"/>
<dbReference type="OrthoDB" id="1681958at2759"/>
<dbReference type="EMBL" id="SZYD01000008">
    <property type="protein sequence ID" value="KAD5508788.1"/>
    <property type="molecule type" value="Genomic_DNA"/>
</dbReference>
<dbReference type="Proteomes" id="UP000326396">
    <property type="component" value="Linkage Group LG16"/>
</dbReference>
<comment type="caution">
    <text evidence="2">The sequence shown here is derived from an EMBL/GenBank/DDBJ whole genome shotgun (WGS) entry which is preliminary data.</text>
</comment>
<name>A0A5N6P083_9ASTR</name>